<keyword evidence="3" id="KW-1185">Reference proteome</keyword>
<dbReference type="PANTHER" id="PTHR39193">
    <property type="entry name" value="5-DEOXY-GLUCURONATE ISOMERASE"/>
    <property type="match status" value="1"/>
</dbReference>
<sequence>MKIHQQEPFSIGYHPITELNGKYREMMMDFGILKISADMEFEDNLPLERVFVLLYGEIEVEFNGKIVKGTRPTYTNDTIWSVNLPKDIPAKLRGIAKESEIAVIRTENERDFMPVIRAQDDIVEEVRGQGFMNEAGTRIVRTAQDVKLSPESNIMFGEDMHYPGKWSGFPSHSHAQPEIYFYKFYPQNGFGLLRLGEEGVLLEHNDTVLIEPNKVHPQVAAPGYAMYYLWVIRHLEGNPYIKPDFDPQHLWVEQPGAKYWPDSCEGKA</sequence>
<dbReference type="RefSeq" id="WP_118284784.1">
    <property type="nucleotide sequence ID" value="NZ_BLYJ01000001.1"/>
</dbReference>
<dbReference type="EMBL" id="BLYJ01000001">
    <property type="protein sequence ID" value="GFO86950.1"/>
    <property type="molecule type" value="Genomic_DNA"/>
</dbReference>
<dbReference type="Gene3D" id="2.60.120.10">
    <property type="entry name" value="Jelly Rolls"/>
    <property type="match status" value="2"/>
</dbReference>
<evidence type="ECO:0000313" key="2">
    <source>
        <dbReference type="EMBL" id="GFO86950.1"/>
    </source>
</evidence>
<comment type="caution">
    <text evidence="2">The sequence shown here is derived from an EMBL/GenBank/DDBJ whole genome shotgun (WGS) entry which is preliminary data.</text>
</comment>
<proteinExistence type="predicted"/>
<organism evidence="2 3">
    <name type="scientific">Butyricicoccus faecihominis</name>
    <dbReference type="NCBI Taxonomy" id="1712515"/>
    <lineage>
        <taxon>Bacteria</taxon>
        <taxon>Bacillati</taxon>
        <taxon>Bacillota</taxon>
        <taxon>Clostridia</taxon>
        <taxon>Eubacteriales</taxon>
        <taxon>Butyricicoccaceae</taxon>
        <taxon>Butyricicoccus</taxon>
    </lineage>
</organism>
<dbReference type="InterPro" id="IPR024203">
    <property type="entry name" value="Deoxy-glucuronate_isom_IolB"/>
</dbReference>
<dbReference type="SUPFAM" id="SSF51182">
    <property type="entry name" value="RmlC-like cupins"/>
    <property type="match status" value="1"/>
</dbReference>
<gene>
    <name evidence="2" type="primary">iolB_1</name>
    <name evidence="2" type="ORF">BUFA31_01140</name>
</gene>
<dbReference type="Proteomes" id="UP000620147">
    <property type="component" value="Unassembled WGS sequence"/>
</dbReference>
<dbReference type="PANTHER" id="PTHR39193:SF1">
    <property type="entry name" value="5-DEOXY-GLUCURONATE ISOMERASE"/>
    <property type="match status" value="1"/>
</dbReference>
<accession>A0ABQ1DW91</accession>
<dbReference type="InterPro" id="IPR014710">
    <property type="entry name" value="RmlC-like_jellyroll"/>
</dbReference>
<protein>
    <submittedName>
        <fullName evidence="2">5-deoxy-glucuronate isomerase</fullName>
    </submittedName>
</protein>
<keyword evidence="1 2" id="KW-0413">Isomerase</keyword>
<evidence type="ECO:0000313" key="3">
    <source>
        <dbReference type="Proteomes" id="UP000620147"/>
    </source>
</evidence>
<reference evidence="2 3" key="1">
    <citation type="submission" date="2020-06" db="EMBL/GenBank/DDBJ databases">
        <title>Characterization of fructooligosaccharide metabolism and fructooligosaccharide-degrading enzymes in human commensal butyrate producers.</title>
        <authorList>
            <person name="Tanno H."/>
            <person name="Fujii T."/>
            <person name="Hirano K."/>
            <person name="Maeno S."/>
            <person name="Tonozuka T."/>
            <person name="Sakamoto M."/>
            <person name="Ohkuma M."/>
            <person name="Tochio T."/>
            <person name="Endo A."/>
        </authorList>
    </citation>
    <scope>NUCLEOTIDE SEQUENCE [LARGE SCALE GENOMIC DNA]</scope>
    <source>
        <strain evidence="2 3">JCM 31056</strain>
    </source>
</reference>
<name>A0ABQ1DW91_9FIRM</name>
<dbReference type="Pfam" id="PF04962">
    <property type="entry name" value="KduI"/>
    <property type="match status" value="1"/>
</dbReference>
<dbReference type="GO" id="GO:0016853">
    <property type="term" value="F:isomerase activity"/>
    <property type="evidence" value="ECO:0007669"/>
    <property type="project" value="UniProtKB-KW"/>
</dbReference>
<dbReference type="InterPro" id="IPR021120">
    <property type="entry name" value="KduI/IolB_isomerase"/>
</dbReference>
<dbReference type="InterPro" id="IPR011051">
    <property type="entry name" value="RmlC_Cupin_sf"/>
</dbReference>
<evidence type="ECO:0000256" key="1">
    <source>
        <dbReference type="ARBA" id="ARBA00023235"/>
    </source>
</evidence>